<dbReference type="EMBL" id="JACHJD010000007">
    <property type="protein sequence ID" value="MBB5105644.1"/>
    <property type="molecule type" value="Genomic_DNA"/>
</dbReference>
<evidence type="ECO:0000313" key="3">
    <source>
        <dbReference type="Proteomes" id="UP000549009"/>
    </source>
</evidence>
<protein>
    <submittedName>
        <fullName evidence="2">Uncharacterized protein</fullName>
    </submittedName>
</protein>
<gene>
    <name evidence="2" type="ORF">FHS40_004739</name>
</gene>
<evidence type="ECO:0000256" key="1">
    <source>
        <dbReference type="SAM" id="MobiDB-lite"/>
    </source>
</evidence>
<name>A0A7W8EW69_STRST</name>
<comment type="caution">
    <text evidence="2">The sequence shown here is derived from an EMBL/GenBank/DDBJ whole genome shotgun (WGS) entry which is preliminary data.</text>
</comment>
<dbReference type="AlphaFoldDB" id="A0A7W8EW69"/>
<accession>A0A7W8EW69</accession>
<dbReference type="Proteomes" id="UP000549009">
    <property type="component" value="Unassembled WGS sequence"/>
</dbReference>
<sequence>MSAARQGGRRPQPPAAWDGDDLHVHCMAPVFVGVVGPAVADAAALGEGAVQQGKVRVALAQDLQ</sequence>
<evidence type="ECO:0000313" key="2">
    <source>
        <dbReference type="EMBL" id="MBB5105644.1"/>
    </source>
</evidence>
<proteinExistence type="predicted"/>
<keyword evidence="3" id="KW-1185">Reference proteome</keyword>
<organism evidence="2 3">
    <name type="scientific">Streptomyces spectabilis</name>
    <dbReference type="NCBI Taxonomy" id="68270"/>
    <lineage>
        <taxon>Bacteria</taxon>
        <taxon>Bacillati</taxon>
        <taxon>Actinomycetota</taxon>
        <taxon>Actinomycetes</taxon>
        <taxon>Kitasatosporales</taxon>
        <taxon>Streptomycetaceae</taxon>
        <taxon>Streptomyces</taxon>
    </lineage>
</organism>
<feature type="region of interest" description="Disordered" evidence="1">
    <location>
        <begin position="1"/>
        <end position="20"/>
    </location>
</feature>
<reference evidence="2 3" key="1">
    <citation type="submission" date="2020-08" db="EMBL/GenBank/DDBJ databases">
        <title>Genomic Encyclopedia of Type Strains, Phase III (KMG-III): the genomes of soil and plant-associated and newly described type strains.</title>
        <authorList>
            <person name="Whitman W."/>
        </authorList>
    </citation>
    <scope>NUCLEOTIDE SEQUENCE [LARGE SCALE GENOMIC DNA]</scope>
    <source>
        <strain evidence="2 3">CECT 3146</strain>
    </source>
</reference>